<dbReference type="AlphaFoldDB" id="A0A2P2M7E0"/>
<feature type="transmembrane region" description="Helical" evidence="1">
    <location>
        <begin position="7"/>
        <end position="24"/>
    </location>
</feature>
<organism evidence="2">
    <name type="scientific">Rhizophora mucronata</name>
    <name type="common">Asiatic mangrove</name>
    <dbReference type="NCBI Taxonomy" id="61149"/>
    <lineage>
        <taxon>Eukaryota</taxon>
        <taxon>Viridiplantae</taxon>
        <taxon>Streptophyta</taxon>
        <taxon>Embryophyta</taxon>
        <taxon>Tracheophyta</taxon>
        <taxon>Spermatophyta</taxon>
        <taxon>Magnoliopsida</taxon>
        <taxon>eudicotyledons</taxon>
        <taxon>Gunneridae</taxon>
        <taxon>Pentapetalae</taxon>
        <taxon>rosids</taxon>
        <taxon>fabids</taxon>
        <taxon>Malpighiales</taxon>
        <taxon>Rhizophoraceae</taxon>
        <taxon>Rhizophora</taxon>
    </lineage>
</organism>
<reference evidence="2" key="1">
    <citation type="submission" date="2018-02" db="EMBL/GenBank/DDBJ databases">
        <title>Rhizophora mucronata_Transcriptome.</title>
        <authorList>
            <person name="Meera S.P."/>
            <person name="Sreeshan A."/>
            <person name="Augustine A."/>
        </authorList>
    </citation>
    <scope>NUCLEOTIDE SEQUENCE</scope>
    <source>
        <tissue evidence="2">Leaf</tissue>
    </source>
</reference>
<evidence type="ECO:0000313" key="2">
    <source>
        <dbReference type="EMBL" id="MBX26138.1"/>
    </source>
</evidence>
<keyword evidence="1" id="KW-0812">Transmembrane</keyword>
<feature type="transmembrane region" description="Helical" evidence="1">
    <location>
        <begin position="44"/>
        <end position="62"/>
    </location>
</feature>
<name>A0A2P2M7E0_RHIMU</name>
<protein>
    <submittedName>
        <fullName evidence="2">Uncharacterized protein</fullName>
    </submittedName>
</protein>
<proteinExistence type="predicted"/>
<keyword evidence="1" id="KW-1133">Transmembrane helix</keyword>
<dbReference type="EMBL" id="GGEC01045654">
    <property type="protein sequence ID" value="MBX26138.1"/>
    <property type="molecule type" value="Transcribed_RNA"/>
</dbReference>
<keyword evidence="1" id="KW-0472">Membrane</keyword>
<sequence length="96" mass="11273">MFWSSNLSHPFFLLSVSLYIYVYVHHSASKKETNGREGGKENSILIFFLFFFFCSSKGANTVRSWEAIHRENNRPLYTLDIYFLGGLFLDSWDSWS</sequence>
<evidence type="ECO:0000256" key="1">
    <source>
        <dbReference type="SAM" id="Phobius"/>
    </source>
</evidence>
<accession>A0A2P2M7E0</accession>